<evidence type="ECO:0000313" key="2">
    <source>
        <dbReference type="EMBL" id="PTE14719.1"/>
    </source>
</evidence>
<accession>A0A2T4J9Z0</accession>
<proteinExistence type="predicted"/>
<keyword evidence="1" id="KW-0732">Signal</keyword>
<dbReference type="Proteomes" id="UP000241362">
    <property type="component" value="Unassembled WGS sequence"/>
</dbReference>
<dbReference type="EMBL" id="PZKE01000006">
    <property type="protein sequence ID" value="PTE14719.1"/>
    <property type="molecule type" value="Genomic_DNA"/>
</dbReference>
<dbReference type="AlphaFoldDB" id="A0A2T4J9Z0"/>
<gene>
    <name evidence="2" type="ORF">C5F44_07885</name>
</gene>
<protein>
    <recommendedName>
        <fullName evidence="4">D-galactarate dehydratase</fullName>
    </recommendedName>
</protein>
<keyword evidence="3" id="KW-1185">Reference proteome</keyword>
<evidence type="ECO:0008006" key="4">
    <source>
        <dbReference type="Google" id="ProtNLM"/>
    </source>
</evidence>
<dbReference type="RefSeq" id="WP_107672971.1">
    <property type="nucleotide sequence ID" value="NZ_PZKE01000006.1"/>
</dbReference>
<organism evidence="2 3">
    <name type="scientific">Fuscovulum blasticum DSM 2131</name>
    <dbReference type="NCBI Taxonomy" id="1188250"/>
    <lineage>
        <taxon>Bacteria</taxon>
        <taxon>Pseudomonadati</taxon>
        <taxon>Pseudomonadota</taxon>
        <taxon>Alphaproteobacteria</taxon>
        <taxon>Rhodobacterales</taxon>
        <taxon>Paracoccaceae</taxon>
        <taxon>Pseudogemmobacter</taxon>
    </lineage>
</organism>
<feature type="chain" id="PRO_5015712782" description="D-galactarate dehydratase" evidence="1">
    <location>
        <begin position="20"/>
        <end position="156"/>
    </location>
</feature>
<evidence type="ECO:0000256" key="1">
    <source>
        <dbReference type="SAM" id="SignalP"/>
    </source>
</evidence>
<feature type="signal peptide" evidence="1">
    <location>
        <begin position="1"/>
        <end position="19"/>
    </location>
</feature>
<reference evidence="2 3" key="1">
    <citation type="submission" date="2018-03" db="EMBL/GenBank/DDBJ databases">
        <title>Rhodobacter blasticus.</title>
        <authorList>
            <person name="Meyer T.E."/>
            <person name="Miller S."/>
            <person name="Lodha T."/>
            <person name="Gandham S."/>
            <person name="Chintalapati S."/>
            <person name="Chintalapati V.R."/>
        </authorList>
    </citation>
    <scope>NUCLEOTIDE SEQUENCE [LARGE SCALE GENOMIC DNA]</scope>
    <source>
        <strain evidence="2 3">DSM 2131</strain>
    </source>
</reference>
<sequence length="156" mass="15450">MMKHSLVLLSFAVALSGCAAMDRLSGKPPAAKDPALATEFAPAVQTTPLGGSGQSAASLDTTSAAEKSAALAVKPTGGERTLGQSVVALGPPAEQGLWVQSELVTAAAKGRVVAPNGKSLAVDLRPGSGGALMSLGAYQALGIGLTELPKITIYGP</sequence>
<name>A0A2T4J9Z0_FUSBL</name>
<evidence type="ECO:0000313" key="3">
    <source>
        <dbReference type="Proteomes" id="UP000241362"/>
    </source>
</evidence>
<dbReference type="PROSITE" id="PS51257">
    <property type="entry name" value="PROKAR_LIPOPROTEIN"/>
    <property type="match status" value="1"/>
</dbReference>
<comment type="caution">
    <text evidence="2">The sequence shown here is derived from an EMBL/GenBank/DDBJ whole genome shotgun (WGS) entry which is preliminary data.</text>
</comment>